<organism evidence="1 2">
    <name type="scientific">Glossina pallidipes</name>
    <name type="common">Tsetse fly</name>
    <dbReference type="NCBI Taxonomy" id="7398"/>
    <lineage>
        <taxon>Eukaryota</taxon>
        <taxon>Metazoa</taxon>
        <taxon>Ecdysozoa</taxon>
        <taxon>Arthropoda</taxon>
        <taxon>Hexapoda</taxon>
        <taxon>Insecta</taxon>
        <taxon>Pterygota</taxon>
        <taxon>Neoptera</taxon>
        <taxon>Endopterygota</taxon>
        <taxon>Diptera</taxon>
        <taxon>Brachycera</taxon>
        <taxon>Muscomorpha</taxon>
        <taxon>Hippoboscoidea</taxon>
        <taxon>Glossinidae</taxon>
        <taxon>Glossina</taxon>
    </lineage>
</organism>
<sequence length="104" mass="12097">MKEISKCSLYNKCNKSKINSCKQTNKRVQQEFLKSYTTKGLCDHLGVSLLLYESQMVGLCENEKQPVSTFASDLNEKCFHIFHLKHAFKQKIEFGFTADYEMED</sequence>
<evidence type="ECO:0000313" key="1">
    <source>
        <dbReference type="EnsemblMetazoa" id="GPAI028329-PA"/>
    </source>
</evidence>
<name>A0A1A9ZXP7_GLOPL</name>
<dbReference type="EnsemblMetazoa" id="GPAI028329-RA">
    <property type="protein sequence ID" value="GPAI028329-PA"/>
    <property type="gene ID" value="GPAI028329"/>
</dbReference>
<dbReference type="AlphaFoldDB" id="A0A1A9ZXP7"/>
<protein>
    <submittedName>
        <fullName evidence="1">Uncharacterized protein</fullName>
    </submittedName>
</protein>
<dbReference type="Proteomes" id="UP000092445">
    <property type="component" value="Unassembled WGS sequence"/>
</dbReference>
<reference evidence="1" key="2">
    <citation type="submission" date="2020-05" db="UniProtKB">
        <authorList>
            <consortium name="EnsemblMetazoa"/>
        </authorList>
    </citation>
    <scope>IDENTIFICATION</scope>
    <source>
        <strain evidence="1">IAEA</strain>
    </source>
</reference>
<reference evidence="2" key="1">
    <citation type="submission" date="2014-03" db="EMBL/GenBank/DDBJ databases">
        <authorList>
            <person name="Aksoy S."/>
            <person name="Warren W."/>
            <person name="Wilson R.K."/>
        </authorList>
    </citation>
    <scope>NUCLEOTIDE SEQUENCE [LARGE SCALE GENOMIC DNA]</scope>
    <source>
        <strain evidence="2">IAEA</strain>
    </source>
</reference>
<keyword evidence="2" id="KW-1185">Reference proteome</keyword>
<dbReference type="VEuPathDB" id="VectorBase:GPAI028329"/>
<proteinExistence type="predicted"/>
<evidence type="ECO:0000313" key="2">
    <source>
        <dbReference type="Proteomes" id="UP000092445"/>
    </source>
</evidence>
<accession>A0A1A9ZXP7</accession>